<feature type="transmembrane region" description="Helical" evidence="7">
    <location>
        <begin position="303"/>
        <end position="325"/>
    </location>
</feature>
<dbReference type="Gene3D" id="1.20.81.30">
    <property type="entry name" value="Type II secretion system (T2SS), domain F"/>
    <property type="match status" value="1"/>
</dbReference>
<dbReference type="PANTHER" id="PTHR35007:SF2">
    <property type="entry name" value="PILUS ASSEMBLE PROTEIN"/>
    <property type="match status" value="1"/>
</dbReference>
<feature type="transmembrane region" description="Helical" evidence="7">
    <location>
        <begin position="16"/>
        <end position="38"/>
    </location>
</feature>
<keyword evidence="2" id="KW-1003">Cell membrane</keyword>
<keyword evidence="3 7" id="KW-0812">Transmembrane</keyword>
<feature type="transmembrane region" description="Helical" evidence="7">
    <location>
        <begin position="152"/>
        <end position="173"/>
    </location>
</feature>
<evidence type="ECO:0000256" key="2">
    <source>
        <dbReference type="ARBA" id="ARBA00022475"/>
    </source>
</evidence>
<gene>
    <name evidence="9" type="ORF">AVDCRST_MAG90-3268</name>
</gene>
<evidence type="ECO:0000256" key="4">
    <source>
        <dbReference type="ARBA" id="ARBA00022989"/>
    </source>
</evidence>
<feature type="transmembrane region" description="Helical" evidence="7">
    <location>
        <begin position="119"/>
        <end position="146"/>
    </location>
</feature>
<feature type="domain" description="Type II secretion system protein GspF" evidence="8">
    <location>
        <begin position="191"/>
        <end position="319"/>
    </location>
</feature>
<organism evidence="9">
    <name type="scientific">uncultured Microvirga sp</name>
    <dbReference type="NCBI Taxonomy" id="412392"/>
    <lineage>
        <taxon>Bacteria</taxon>
        <taxon>Pseudomonadati</taxon>
        <taxon>Pseudomonadota</taxon>
        <taxon>Alphaproteobacteria</taxon>
        <taxon>Hyphomicrobiales</taxon>
        <taxon>Methylobacteriaceae</taxon>
        <taxon>Microvirga</taxon>
        <taxon>environmental samples</taxon>
    </lineage>
</organism>
<dbReference type="InterPro" id="IPR042094">
    <property type="entry name" value="T2SS_GspF_sf"/>
</dbReference>
<evidence type="ECO:0000313" key="9">
    <source>
        <dbReference type="EMBL" id="CAA9364547.1"/>
    </source>
</evidence>
<evidence type="ECO:0000256" key="6">
    <source>
        <dbReference type="SAM" id="MobiDB-lite"/>
    </source>
</evidence>
<dbReference type="Pfam" id="PF00482">
    <property type="entry name" value="T2SSF"/>
    <property type="match status" value="1"/>
</dbReference>
<comment type="subcellular location">
    <subcellularLocation>
        <location evidence="1">Cell membrane</location>
        <topology evidence="1">Multi-pass membrane protein</topology>
    </subcellularLocation>
</comment>
<protein>
    <recommendedName>
        <fullName evidence="8">Type II secretion system protein GspF domain-containing protein</fullName>
    </recommendedName>
</protein>
<evidence type="ECO:0000256" key="7">
    <source>
        <dbReference type="SAM" id="Phobius"/>
    </source>
</evidence>
<sequence>MLDPASLLDDLGRDPAVTFGVLGVVGGAMALVFVAGLWRDRREIRRRASAAGTLAMAGQPGAGSAGATSPGAAAQPGGGEPASFARLVTFLESSFGGDPGQMRLLRTRLIQAGFFDERAVAVFFGARVTGAVLLGGTGLMLLPFVLGEDAGLALWFWAAVAGLLGYCVPSFYLRRRIAERVIQHRSGFPDFMDLMVVCAEAGLSMEAAIDRIAREIVDGYPSLAENLYMVSLEIRAGKAFTEALERLGKRLGIEEASMLATLLQQSAELGTSLSQSLRIYSEEMRNKRMSRAEEKAYALPSKLVVPLMLFVFPVLIMTLMLPVVIRFSTSGIGGG</sequence>
<accession>A0A6J4MNP1</accession>
<name>A0A6J4MNP1_9HYPH</name>
<evidence type="ECO:0000259" key="8">
    <source>
        <dbReference type="Pfam" id="PF00482"/>
    </source>
</evidence>
<evidence type="ECO:0000256" key="5">
    <source>
        <dbReference type="ARBA" id="ARBA00023136"/>
    </source>
</evidence>
<dbReference type="EMBL" id="CADCUC010000694">
    <property type="protein sequence ID" value="CAA9364547.1"/>
    <property type="molecule type" value="Genomic_DNA"/>
</dbReference>
<dbReference type="AlphaFoldDB" id="A0A6J4MNP1"/>
<dbReference type="InterPro" id="IPR018076">
    <property type="entry name" value="T2SS_GspF_dom"/>
</dbReference>
<dbReference type="PANTHER" id="PTHR35007">
    <property type="entry name" value="INTEGRAL MEMBRANE PROTEIN-RELATED"/>
    <property type="match status" value="1"/>
</dbReference>
<keyword evidence="4 7" id="KW-1133">Transmembrane helix</keyword>
<reference evidence="9" key="1">
    <citation type="submission" date="2020-02" db="EMBL/GenBank/DDBJ databases">
        <authorList>
            <person name="Meier V. D."/>
        </authorList>
    </citation>
    <scope>NUCLEOTIDE SEQUENCE</scope>
    <source>
        <strain evidence="9">AVDCRST_MAG90</strain>
    </source>
</reference>
<dbReference type="GO" id="GO:0005886">
    <property type="term" value="C:plasma membrane"/>
    <property type="evidence" value="ECO:0007669"/>
    <property type="project" value="UniProtKB-SubCell"/>
</dbReference>
<feature type="compositionally biased region" description="Low complexity" evidence="6">
    <location>
        <begin position="65"/>
        <end position="75"/>
    </location>
</feature>
<keyword evidence="5 7" id="KW-0472">Membrane</keyword>
<evidence type="ECO:0000256" key="3">
    <source>
        <dbReference type="ARBA" id="ARBA00022692"/>
    </source>
</evidence>
<proteinExistence type="predicted"/>
<feature type="region of interest" description="Disordered" evidence="6">
    <location>
        <begin position="56"/>
        <end position="79"/>
    </location>
</feature>
<evidence type="ECO:0000256" key="1">
    <source>
        <dbReference type="ARBA" id="ARBA00004651"/>
    </source>
</evidence>